<dbReference type="InterPro" id="IPR011460">
    <property type="entry name" value="Lcl_C"/>
</dbReference>
<feature type="domain" description="Pesticidal crystal protein Cry22Aa Ig-like" evidence="4">
    <location>
        <begin position="315"/>
        <end position="371"/>
    </location>
</feature>
<feature type="domain" description="Lcl C-terminal" evidence="3">
    <location>
        <begin position="512"/>
        <end position="601"/>
    </location>
</feature>
<dbReference type="Pfam" id="PF07603">
    <property type="entry name" value="Lcl_C"/>
    <property type="match status" value="1"/>
</dbReference>
<name>A0A2S7KZ08_9FLAO</name>
<evidence type="ECO:0000256" key="1">
    <source>
        <dbReference type="SAM" id="MobiDB-lite"/>
    </source>
</evidence>
<feature type="chain" id="PRO_5015653991" description="Pesticidal crystal protein Cry22Aa Ig-like domain-containing protein" evidence="2">
    <location>
        <begin position="22"/>
        <end position="603"/>
    </location>
</feature>
<dbReference type="EMBL" id="MQUA01000013">
    <property type="protein sequence ID" value="PQB07850.1"/>
    <property type="molecule type" value="Genomic_DNA"/>
</dbReference>
<dbReference type="Pfam" id="PF16403">
    <property type="entry name" value="Bact_surface_Ig-like"/>
    <property type="match status" value="2"/>
</dbReference>
<feature type="domain" description="Pesticidal crystal protein Cry22Aa Ig-like" evidence="4">
    <location>
        <begin position="387"/>
        <end position="443"/>
    </location>
</feature>
<evidence type="ECO:0000313" key="6">
    <source>
        <dbReference type="Proteomes" id="UP000239522"/>
    </source>
</evidence>
<dbReference type="InterPro" id="IPR032179">
    <property type="entry name" value="Cry22Aa_Ig-like"/>
</dbReference>
<keyword evidence="2" id="KW-0732">Signal</keyword>
<keyword evidence="6" id="KW-1185">Reference proteome</keyword>
<evidence type="ECO:0000259" key="4">
    <source>
        <dbReference type="Pfam" id="PF16403"/>
    </source>
</evidence>
<accession>A0A2S7KZ08</accession>
<evidence type="ECO:0008006" key="7">
    <source>
        <dbReference type="Google" id="ProtNLM"/>
    </source>
</evidence>
<dbReference type="Proteomes" id="UP000239522">
    <property type="component" value="Unassembled WGS sequence"/>
</dbReference>
<evidence type="ECO:0000259" key="3">
    <source>
        <dbReference type="Pfam" id="PF07603"/>
    </source>
</evidence>
<feature type="region of interest" description="Disordered" evidence="1">
    <location>
        <begin position="384"/>
        <end position="405"/>
    </location>
</feature>
<organism evidence="5 6">
    <name type="scientific">Polaribacter filamentus</name>
    <dbReference type="NCBI Taxonomy" id="53483"/>
    <lineage>
        <taxon>Bacteria</taxon>
        <taxon>Pseudomonadati</taxon>
        <taxon>Bacteroidota</taxon>
        <taxon>Flavobacteriia</taxon>
        <taxon>Flavobacteriales</taxon>
        <taxon>Flavobacteriaceae</taxon>
    </lineage>
</organism>
<dbReference type="InterPro" id="IPR013783">
    <property type="entry name" value="Ig-like_fold"/>
</dbReference>
<comment type="caution">
    <text evidence="5">The sequence shown here is derived from an EMBL/GenBank/DDBJ whole genome shotgun (WGS) entry which is preliminary data.</text>
</comment>
<gene>
    <name evidence="5" type="ORF">BST83_12320</name>
</gene>
<feature type="signal peptide" evidence="2">
    <location>
        <begin position="1"/>
        <end position="21"/>
    </location>
</feature>
<evidence type="ECO:0000313" key="5">
    <source>
        <dbReference type="EMBL" id="PQB07850.1"/>
    </source>
</evidence>
<reference evidence="5 6" key="1">
    <citation type="submission" date="2016-11" db="EMBL/GenBank/DDBJ databases">
        <title>Trade-off between light-utilization and light-protection in marine flavobacteria.</title>
        <authorList>
            <person name="Kumagai Y."/>
        </authorList>
    </citation>
    <scope>NUCLEOTIDE SEQUENCE [LARGE SCALE GENOMIC DNA]</scope>
    <source>
        <strain evidence="5 6">ATCC 700397</strain>
    </source>
</reference>
<dbReference type="RefSeq" id="WP_104810056.1">
    <property type="nucleotide sequence ID" value="NZ_MQUA01000013.1"/>
</dbReference>
<protein>
    <recommendedName>
        <fullName evidence="7">Pesticidal crystal protein Cry22Aa Ig-like domain-containing protein</fullName>
    </recommendedName>
</protein>
<dbReference type="OrthoDB" id="9765957at2"/>
<dbReference type="PANTHER" id="PTHR24273:SF32">
    <property type="entry name" value="HYALIN"/>
    <property type="match status" value="1"/>
</dbReference>
<dbReference type="PANTHER" id="PTHR24273">
    <property type="entry name" value="FI04643P-RELATED"/>
    <property type="match status" value="1"/>
</dbReference>
<sequence>MKKLYIILAALLVTASTFAQAPEKMSYQAVVRDSGDALVTSQPVGMQISILQNTPVGTAVYVETQTPTTNVNGLVTLEIGTGTVVSGDFTTIDWSADSYFIKTETDPAGGTNYTIIGTSQLMSVPFALYAKTSESSETNAITIANNTTAIAINTAKVGYTEALVSANTDVVANTAKVGYTEALVSANTDVAANTSKVGYTEALVSANTDVAANTSKVGYTEALVSANTDVVANTAKVGYTEALVSANTDVVANTAKVGMPAGTAIGQMNYWNGTTWQTINPGNSGEVLQMVSGIPVWGFIDTTAPVITVTPGTDTVEQGSTWTDAGATADGGETVSVSGTVDINTVGTYTITYTATDASGNVGTAERTVTVVDTTAPVITVTPGTDTVEQGSTWTDAGATSDGGETVSVSGTVDINTVGTYTITYTATDASGNVGTAERTVTVNPPPAIGDFHQGGYIFYLDGNGGGLIAAPTDQSNAPWGCYGNTITGADGTAIGTGAQNTIDIELGCTTAGTAADICANLTLGGYSDWFLPSKDELNLMYLKIGQGNTSTSGNVGGFVDNYYWSSTEYDYYSAWNQSFTNGSQGYINKYNPYNSVRAVRAF</sequence>
<evidence type="ECO:0000256" key="2">
    <source>
        <dbReference type="SAM" id="SignalP"/>
    </source>
</evidence>
<dbReference type="Gene3D" id="2.60.40.10">
    <property type="entry name" value="Immunoglobulins"/>
    <property type="match status" value="2"/>
</dbReference>
<proteinExistence type="predicted"/>
<dbReference type="AlphaFoldDB" id="A0A2S7KZ08"/>
<feature type="compositionally biased region" description="Polar residues" evidence="1">
    <location>
        <begin position="384"/>
        <end position="395"/>
    </location>
</feature>